<feature type="domain" description="Ribonucleases P/MRP subunit Pop8-like" evidence="2">
    <location>
        <begin position="16"/>
        <end position="90"/>
    </location>
</feature>
<dbReference type="EMBL" id="AZHF01000003">
    <property type="protein sequence ID" value="OAA77389.1"/>
    <property type="molecule type" value="Genomic_DNA"/>
</dbReference>
<dbReference type="GO" id="GO:0005655">
    <property type="term" value="C:nucleolar ribonuclease P complex"/>
    <property type="evidence" value="ECO:0007669"/>
    <property type="project" value="InterPro"/>
</dbReference>
<gene>
    <name evidence="3" type="ORF">LEL_04212</name>
</gene>
<dbReference type="GO" id="GO:0004526">
    <property type="term" value="F:ribonuclease P activity"/>
    <property type="evidence" value="ECO:0007669"/>
    <property type="project" value="TreeGrafter"/>
</dbReference>
<evidence type="ECO:0000256" key="1">
    <source>
        <dbReference type="ARBA" id="ARBA00022694"/>
    </source>
</evidence>
<comment type="caution">
    <text evidence="3">The sequence shown here is derived from an EMBL/GenBank/DDBJ whole genome shotgun (WGS) entry which is preliminary data.</text>
</comment>
<dbReference type="GO" id="GO:0034965">
    <property type="term" value="P:intronic box C/D snoRNA processing"/>
    <property type="evidence" value="ECO:0007669"/>
    <property type="project" value="TreeGrafter"/>
</dbReference>
<dbReference type="PANTHER" id="PTHR28173">
    <property type="entry name" value="RIBONUCLEASES P/MRP PROTEIN SUBUNIT POP8"/>
    <property type="match status" value="1"/>
</dbReference>
<organism evidence="3 4">
    <name type="scientific">Akanthomyces lecanii RCEF 1005</name>
    <dbReference type="NCBI Taxonomy" id="1081108"/>
    <lineage>
        <taxon>Eukaryota</taxon>
        <taxon>Fungi</taxon>
        <taxon>Dikarya</taxon>
        <taxon>Ascomycota</taxon>
        <taxon>Pezizomycotina</taxon>
        <taxon>Sordariomycetes</taxon>
        <taxon>Hypocreomycetidae</taxon>
        <taxon>Hypocreales</taxon>
        <taxon>Cordycipitaceae</taxon>
        <taxon>Akanthomyces</taxon>
        <taxon>Cordyceps confragosa</taxon>
    </lineage>
</organism>
<evidence type="ECO:0000313" key="4">
    <source>
        <dbReference type="Proteomes" id="UP000076881"/>
    </source>
</evidence>
<dbReference type="AlphaFoldDB" id="A0A168H712"/>
<dbReference type="Pfam" id="PF20976">
    <property type="entry name" value="Pop8"/>
    <property type="match status" value="1"/>
</dbReference>
<dbReference type="OrthoDB" id="5530243at2759"/>
<dbReference type="PANTHER" id="PTHR28173:SF1">
    <property type="entry name" value="RIBONUCLEASES P_MRP PROTEIN SUBUNIT POP8"/>
    <property type="match status" value="1"/>
</dbReference>
<protein>
    <submittedName>
        <fullName evidence="3">Ribonucleases P/MRP, subunit POP8</fullName>
    </submittedName>
</protein>
<keyword evidence="1" id="KW-0819">tRNA processing</keyword>
<dbReference type="GO" id="GO:0008033">
    <property type="term" value="P:tRNA processing"/>
    <property type="evidence" value="ECO:0007669"/>
    <property type="project" value="UniProtKB-KW"/>
</dbReference>
<dbReference type="GO" id="GO:0000171">
    <property type="term" value="F:ribonuclease MRP activity"/>
    <property type="evidence" value="ECO:0007669"/>
    <property type="project" value="TreeGrafter"/>
</dbReference>
<evidence type="ECO:0000259" key="2">
    <source>
        <dbReference type="Pfam" id="PF20976"/>
    </source>
</evidence>
<evidence type="ECO:0000313" key="3">
    <source>
        <dbReference type="EMBL" id="OAA77389.1"/>
    </source>
</evidence>
<keyword evidence="4" id="KW-1185">Reference proteome</keyword>
<accession>A0A168H712</accession>
<dbReference type="InterPro" id="IPR038085">
    <property type="entry name" value="Rnp2-like_sf"/>
</dbReference>
<dbReference type="InterPro" id="IPR020347">
    <property type="entry name" value="Pop8"/>
</dbReference>
<dbReference type="STRING" id="1081108.A0A168H712"/>
<dbReference type="SUPFAM" id="SSF160350">
    <property type="entry name" value="Rnp2-like"/>
    <property type="match status" value="1"/>
</dbReference>
<reference evidence="3 4" key="1">
    <citation type="journal article" date="2016" name="Genome Biol. Evol.">
        <title>Divergent and convergent evolution of fungal pathogenicity.</title>
        <authorList>
            <person name="Shang Y."/>
            <person name="Xiao G."/>
            <person name="Zheng P."/>
            <person name="Cen K."/>
            <person name="Zhan S."/>
            <person name="Wang C."/>
        </authorList>
    </citation>
    <scope>NUCLEOTIDE SEQUENCE [LARGE SCALE GENOMIC DNA]</scope>
    <source>
        <strain evidence="3 4">RCEF 1005</strain>
    </source>
</reference>
<dbReference type="Proteomes" id="UP000076881">
    <property type="component" value="Unassembled WGS sequence"/>
</dbReference>
<proteinExistence type="predicted"/>
<name>A0A168H712_CORDF</name>
<sequence>MASQTSYREFTIKAPEFAYAQLELHADETAAAVTLDELFVRSYCTNALRQYLGLTGAAIPLDILKVEGRWCWLRMPRDDLKPFAAALTAFRGSAGDDGDAPCLLRIKQCSDWLGTMVGGDALEKLWHD</sequence>
<dbReference type="InterPro" id="IPR049128">
    <property type="entry name" value="Pop8-like_dom"/>
</dbReference>
<dbReference type="GO" id="GO:0000294">
    <property type="term" value="P:nuclear-transcribed mRNA catabolic process, RNase MRP-dependent"/>
    <property type="evidence" value="ECO:0007669"/>
    <property type="project" value="TreeGrafter"/>
</dbReference>
<dbReference type="GO" id="GO:0000172">
    <property type="term" value="C:ribonuclease MRP complex"/>
    <property type="evidence" value="ECO:0007669"/>
    <property type="project" value="InterPro"/>
</dbReference>